<keyword evidence="2" id="KW-1003">Cell membrane</keyword>
<name>A0A970B846_9GAMM</name>
<feature type="domain" description="Major facilitator superfamily (MFS) profile" evidence="7">
    <location>
        <begin position="11"/>
        <end position="392"/>
    </location>
</feature>
<dbReference type="PANTHER" id="PTHR43124">
    <property type="entry name" value="PURINE EFFLUX PUMP PBUE"/>
    <property type="match status" value="1"/>
</dbReference>
<evidence type="ECO:0000256" key="4">
    <source>
        <dbReference type="ARBA" id="ARBA00022989"/>
    </source>
</evidence>
<dbReference type="InterPro" id="IPR036259">
    <property type="entry name" value="MFS_trans_sf"/>
</dbReference>
<dbReference type="GO" id="GO:0022857">
    <property type="term" value="F:transmembrane transporter activity"/>
    <property type="evidence" value="ECO:0007669"/>
    <property type="project" value="InterPro"/>
</dbReference>
<sequence length="398" mass="42002">MLTTSDERERLLRALALATFIIFFQAYMVAPIIPVLSTSFGTSIQAIGVIVPAYLIPYGVATLVFGLLADRIGIQRLIFASLAMFAVLTALTAGAQSIAQLTLWRTLTGLGASGVVPLAVVLIGSLYPYEQRGRPLGWLFGAMAGGMAFGSTFGAVLEPLLGWRGLFVLVALAAVGVFVVLLLRRSLISSRRKAVPETMGELFLGYRDLIGTPRGQRTYGYVFVNSIFHSGVFTWLGVYFEQRYGLGPVGIGVALLGYGIPGFLFGPLIGRAADRWGRARLLPIGLGLGALGAATLIFNGPLILAIVAVTVLSLGYDMTQPLFGGIVTALGGKRPGQAMGLNVFALFAGFGVGSLLFGEALRLGFGMALGIFVMVQALATALSIGWFSAEVPVNRVNS</sequence>
<dbReference type="RefSeq" id="WP_168149662.1">
    <property type="nucleotide sequence ID" value="NZ_JAAVXB010000014.1"/>
</dbReference>
<dbReference type="SUPFAM" id="SSF103473">
    <property type="entry name" value="MFS general substrate transporter"/>
    <property type="match status" value="1"/>
</dbReference>
<feature type="transmembrane region" description="Helical" evidence="6">
    <location>
        <begin position="12"/>
        <end position="33"/>
    </location>
</feature>
<dbReference type="EMBL" id="JAAVXB010000014">
    <property type="protein sequence ID" value="NKF24350.1"/>
    <property type="molecule type" value="Genomic_DNA"/>
</dbReference>
<organism evidence="8 9">
    <name type="scientific">Solimonas marina</name>
    <dbReference type="NCBI Taxonomy" id="2714601"/>
    <lineage>
        <taxon>Bacteria</taxon>
        <taxon>Pseudomonadati</taxon>
        <taxon>Pseudomonadota</taxon>
        <taxon>Gammaproteobacteria</taxon>
        <taxon>Nevskiales</taxon>
        <taxon>Nevskiaceae</taxon>
        <taxon>Solimonas</taxon>
    </lineage>
</organism>
<keyword evidence="4 6" id="KW-1133">Transmembrane helix</keyword>
<accession>A0A970B846</accession>
<evidence type="ECO:0000259" key="7">
    <source>
        <dbReference type="PROSITE" id="PS50850"/>
    </source>
</evidence>
<gene>
    <name evidence="8" type="ORF">G7Y82_18725</name>
</gene>
<feature type="transmembrane region" description="Helical" evidence="6">
    <location>
        <begin position="110"/>
        <end position="129"/>
    </location>
</feature>
<feature type="transmembrane region" description="Helical" evidence="6">
    <location>
        <begin position="246"/>
        <end position="269"/>
    </location>
</feature>
<dbReference type="CDD" id="cd17324">
    <property type="entry name" value="MFS_NepI_like"/>
    <property type="match status" value="1"/>
</dbReference>
<dbReference type="GO" id="GO:0005886">
    <property type="term" value="C:plasma membrane"/>
    <property type="evidence" value="ECO:0007669"/>
    <property type="project" value="UniProtKB-SubCell"/>
</dbReference>
<evidence type="ECO:0000313" key="9">
    <source>
        <dbReference type="Proteomes" id="UP000653472"/>
    </source>
</evidence>
<dbReference type="PANTHER" id="PTHR43124:SF3">
    <property type="entry name" value="CHLORAMPHENICOL EFFLUX PUMP RV0191"/>
    <property type="match status" value="1"/>
</dbReference>
<keyword evidence="9" id="KW-1185">Reference proteome</keyword>
<proteinExistence type="predicted"/>
<feature type="transmembrane region" description="Helical" evidence="6">
    <location>
        <begin position="136"/>
        <end position="157"/>
    </location>
</feature>
<dbReference type="Gene3D" id="1.20.1250.20">
    <property type="entry name" value="MFS general substrate transporter like domains"/>
    <property type="match status" value="1"/>
</dbReference>
<feature type="transmembrane region" description="Helical" evidence="6">
    <location>
        <begin position="281"/>
        <end position="314"/>
    </location>
</feature>
<dbReference type="InterPro" id="IPR011701">
    <property type="entry name" value="MFS"/>
</dbReference>
<feature type="transmembrane region" description="Helical" evidence="6">
    <location>
        <begin position="365"/>
        <end position="389"/>
    </location>
</feature>
<evidence type="ECO:0000256" key="6">
    <source>
        <dbReference type="SAM" id="Phobius"/>
    </source>
</evidence>
<feature type="transmembrane region" description="Helical" evidence="6">
    <location>
        <begin position="163"/>
        <end position="183"/>
    </location>
</feature>
<dbReference type="InterPro" id="IPR050189">
    <property type="entry name" value="MFS_Efflux_Transporters"/>
</dbReference>
<evidence type="ECO:0000256" key="5">
    <source>
        <dbReference type="ARBA" id="ARBA00023136"/>
    </source>
</evidence>
<feature type="transmembrane region" description="Helical" evidence="6">
    <location>
        <begin position="219"/>
        <end position="240"/>
    </location>
</feature>
<comment type="caution">
    <text evidence="8">The sequence shown here is derived from an EMBL/GenBank/DDBJ whole genome shotgun (WGS) entry which is preliminary data.</text>
</comment>
<keyword evidence="3 6" id="KW-0812">Transmembrane</keyword>
<feature type="transmembrane region" description="Helical" evidence="6">
    <location>
        <begin position="339"/>
        <end position="358"/>
    </location>
</feature>
<reference evidence="8" key="1">
    <citation type="submission" date="2020-03" db="EMBL/GenBank/DDBJ databases">
        <title>Solimonas marina sp. nov., isolated from deep seawater of the Pacific Ocean.</title>
        <authorList>
            <person name="Liu X."/>
            <person name="Lai Q."/>
            <person name="Sun F."/>
            <person name="Gai Y."/>
            <person name="Li G."/>
            <person name="Shao Z."/>
        </authorList>
    </citation>
    <scope>NUCLEOTIDE SEQUENCE</scope>
    <source>
        <strain evidence="8">C16B3</strain>
    </source>
</reference>
<dbReference type="Proteomes" id="UP000653472">
    <property type="component" value="Unassembled WGS sequence"/>
</dbReference>
<dbReference type="PROSITE" id="PS50850">
    <property type="entry name" value="MFS"/>
    <property type="match status" value="1"/>
</dbReference>
<feature type="transmembrane region" description="Helical" evidence="6">
    <location>
        <begin position="45"/>
        <end position="65"/>
    </location>
</feature>
<evidence type="ECO:0000256" key="3">
    <source>
        <dbReference type="ARBA" id="ARBA00022692"/>
    </source>
</evidence>
<dbReference type="AlphaFoldDB" id="A0A970B846"/>
<keyword evidence="5 6" id="KW-0472">Membrane</keyword>
<dbReference type="InterPro" id="IPR020846">
    <property type="entry name" value="MFS_dom"/>
</dbReference>
<comment type="subcellular location">
    <subcellularLocation>
        <location evidence="1">Cell membrane</location>
        <topology evidence="1">Multi-pass membrane protein</topology>
    </subcellularLocation>
</comment>
<evidence type="ECO:0000256" key="2">
    <source>
        <dbReference type="ARBA" id="ARBA00022475"/>
    </source>
</evidence>
<evidence type="ECO:0000313" key="8">
    <source>
        <dbReference type="EMBL" id="NKF24350.1"/>
    </source>
</evidence>
<protein>
    <submittedName>
        <fullName evidence="8">MFS transporter</fullName>
    </submittedName>
</protein>
<feature type="transmembrane region" description="Helical" evidence="6">
    <location>
        <begin position="77"/>
        <end position="98"/>
    </location>
</feature>
<evidence type="ECO:0000256" key="1">
    <source>
        <dbReference type="ARBA" id="ARBA00004651"/>
    </source>
</evidence>
<dbReference type="Pfam" id="PF07690">
    <property type="entry name" value="MFS_1"/>
    <property type="match status" value="1"/>
</dbReference>